<reference evidence="2 3" key="1">
    <citation type="journal article" date="2024" name="Proc. Natl. Acad. Sci. U.S.A.">
        <title>The genetic regulatory architecture and epigenomic basis for age-related changes in rattlesnake venom.</title>
        <authorList>
            <person name="Hogan M.P."/>
            <person name="Holding M.L."/>
            <person name="Nystrom G.S."/>
            <person name="Colston T.J."/>
            <person name="Bartlett D.A."/>
            <person name="Mason A.J."/>
            <person name="Ellsworth S.A."/>
            <person name="Rautsaw R.M."/>
            <person name="Lawrence K.C."/>
            <person name="Strickland J.L."/>
            <person name="He B."/>
            <person name="Fraser P."/>
            <person name="Margres M.J."/>
            <person name="Gilbert D.M."/>
            <person name="Gibbs H.L."/>
            <person name="Parkinson C.L."/>
            <person name="Rokyta D.R."/>
        </authorList>
    </citation>
    <scope>NUCLEOTIDE SEQUENCE [LARGE SCALE GENOMIC DNA]</scope>
    <source>
        <strain evidence="2">DRR0105</strain>
    </source>
</reference>
<sequence>MRASGAGRGRIGTPVAAGGRLGGVRWVSPDLSLALDLGLRLVLQGISDLRRATAVSKMKQENIFLFVPNLIVASLMPLMVMLPGLLTKEPALGPCWTC</sequence>
<keyword evidence="3" id="KW-1185">Reference proteome</keyword>
<evidence type="ECO:0000256" key="1">
    <source>
        <dbReference type="SAM" id="Phobius"/>
    </source>
</evidence>
<evidence type="ECO:0000313" key="3">
    <source>
        <dbReference type="Proteomes" id="UP001474421"/>
    </source>
</evidence>
<organism evidence="2 3">
    <name type="scientific">Crotalus adamanteus</name>
    <name type="common">Eastern diamondback rattlesnake</name>
    <dbReference type="NCBI Taxonomy" id="8729"/>
    <lineage>
        <taxon>Eukaryota</taxon>
        <taxon>Metazoa</taxon>
        <taxon>Chordata</taxon>
        <taxon>Craniata</taxon>
        <taxon>Vertebrata</taxon>
        <taxon>Euteleostomi</taxon>
        <taxon>Lepidosauria</taxon>
        <taxon>Squamata</taxon>
        <taxon>Bifurcata</taxon>
        <taxon>Unidentata</taxon>
        <taxon>Episquamata</taxon>
        <taxon>Toxicofera</taxon>
        <taxon>Serpentes</taxon>
        <taxon>Colubroidea</taxon>
        <taxon>Viperidae</taxon>
        <taxon>Crotalinae</taxon>
        <taxon>Crotalus</taxon>
    </lineage>
</organism>
<gene>
    <name evidence="2" type="ORF">NXF25_018788</name>
</gene>
<accession>A0AAW1B1R5</accession>
<dbReference type="EMBL" id="JAOTOJ010000009">
    <property type="protein sequence ID" value="KAK9395427.1"/>
    <property type="molecule type" value="Genomic_DNA"/>
</dbReference>
<keyword evidence="1" id="KW-1133">Transmembrane helix</keyword>
<protein>
    <submittedName>
        <fullName evidence="2">CDP-diacylglycerol-inositol 3-phosphatidyltransferase</fullName>
    </submittedName>
</protein>
<evidence type="ECO:0000313" key="2">
    <source>
        <dbReference type="EMBL" id="KAK9395427.1"/>
    </source>
</evidence>
<comment type="caution">
    <text evidence="2">The sequence shown here is derived from an EMBL/GenBank/DDBJ whole genome shotgun (WGS) entry which is preliminary data.</text>
</comment>
<proteinExistence type="predicted"/>
<keyword evidence="1" id="KW-0812">Transmembrane</keyword>
<dbReference type="AlphaFoldDB" id="A0AAW1B1R5"/>
<dbReference type="Proteomes" id="UP001474421">
    <property type="component" value="Unassembled WGS sequence"/>
</dbReference>
<feature type="transmembrane region" description="Helical" evidence="1">
    <location>
        <begin position="63"/>
        <end position="86"/>
    </location>
</feature>
<name>A0AAW1B1R5_CROAD</name>
<keyword evidence="1" id="KW-0472">Membrane</keyword>